<dbReference type="KEGG" id="cphy:B5808_14785"/>
<evidence type="ECO:0000256" key="9">
    <source>
        <dbReference type="PIRSR" id="PIRSR001399-3"/>
    </source>
</evidence>
<evidence type="ECO:0000313" key="11">
    <source>
        <dbReference type="Proteomes" id="UP000192775"/>
    </source>
</evidence>
<comment type="catalytic activity">
    <reaction evidence="1 7">
        <text>3-dehydroquinate = 3-dehydroshikimate + H2O</text>
        <dbReference type="Rhea" id="RHEA:21096"/>
        <dbReference type="ChEBI" id="CHEBI:15377"/>
        <dbReference type="ChEBI" id="CHEBI:16630"/>
        <dbReference type="ChEBI" id="CHEBI:32364"/>
        <dbReference type="EC" id="4.2.1.10"/>
    </reaction>
</comment>
<evidence type="ECO:0000256" key="7">
    <source>
        <dbReference type="HAMAP-Rule" id="MF_00169"/>
    </source>
</evidence>
<dbReference type="GO" id="GO:0008652">
    <property type="term" value="P:amino acid biosynthetic process"/>
    <property type="evidence" value="ECO:0007669"/>
    <property type="project" value="UniProtKB-KW"/>
</dbReference>
<feature type="binding site" evidence="7">
    <location>
        <position position="110"/>
    </location>
    <ligand>
        <name>substrate</name>
    </ligand>
</feature>
<dbReference type="CDD" id="cd00466">
    <property type="entry name" value="DHQase_II"/>
    <property type="match status" value="1"/>
</dbReference>
<dbReference type="GO" id="GO:0019631">
    <property type="term" value="P:quinate catabolic process"/>
    <property type="evidence" value="ECO:0007669"/>
    <property type="project" value="TreeGrafter"/>
</dbReference>
<evidence type="ECO:0000256" key="5">
    <source>
        <dbReference type="ARBA" id="ARBA00012060"/>
    </source>
</evidence>
<feature type="site" description="Transition state stabilizer" evidence="7 9">
    <location>
        <position position="17"/>
    </location>
</feature>
<dbReference type="GO" id="GO:0003855">
    <property type="term" value="F:3-dehydroquinate dehydratase activity"/>
    <property type="evidence" value="ECO:0007669"/>
    <property type="project" value="UniProtKB-UniRule"/>
</dbReference>
<evidence type="ECO:0000256" key="2">
    <source>
        <dbReference type="ARBA" id="ARBA00004902"/>
    </source>
</evidence>
<feature type="binding site" evidence="7">
    <location>
        <begin position="100"/>
        <end position="101"/>
    </location>
    <ligand>
        <name>substrate</name>
    </ligand>
</feature>
<feature type="active site" description="Proton acceptor" evidence="7 8">
    <location>
        <position position="22"/>
    </location>
</feature>
<dbReference type="Pfam" id="PF01220">
    <property type="entry name" value="DHquinase_II"/>
    <property type="match status" value="1"/>
</dbReference>
<evidence type="ECO:0000313" key="10">
    <source>
        <dbReference type="EMBL" id="ARJ06339.1"/>
    </source>
</evidence>
<dbReference type="EC" id="4.2.1.10" evidence="5 7"/>
<dbReference type="STRING" id="1619308.B5808_14785"/>
<accession>A0A1X9LT55</accession>
<protein>
    <recommendedName>
        <fullName evidence="5 7">3-dehydroquinate dehydratase</fullName>
        <shortName evidence="7">3-dehydroquinase</shortName>
        <ecNumber evidence="5 7">4.2.1.10</ecNumber>
    </recommendedName>
    <alternativeName>
        <fullName evidence="7">Type II DHQase</fullName>
    </alternativeName>
</protein>
<name>A0A1X9LT55_9MICO</name>
<keyword evidence="6 7" id="KW-0456">Lyase</keyword>
<gene>
    <name evidence="7" type="primary">aroQ</name>
    <name evidence="10" type="ORF">B5808_14785</name>
</gene>
<dbReference type="PIRSF" id="PIRSF001399">
    <property type="entry name" value="DHquinase_II"/>
    <property type="match status" value="1"/>
</dbReference>
<dbReference type="AlphaFoldDB" id="A0A1X9LT55"/>
<comment type="function">
    <text evidence="7">Catalyzes a trans-dehydration via an enolate intermediate.</text>
</comment>
<comment type="pathway">
    <text evidence="2 7">Metabolic intermediate biosynthesis; chorismate biosynthesis; chorismate from D-erythrose 4-phosphate and phosphoenolpyruvate: step 3/7.</text>
</comment>
<dbReference type="InterPro" id="IPR001874">
    <property type="entry name" value="DHquinase_II"/>
</dbReference>
<dbReference type="PANTHER" id="PTHR21272:SF3">
    <property type="entry name" value="CATABOLIC 3-DEHYDROQUINASE"/>
    <property type="match status" value="1"/>
</dbReference>
<feature type="binding site" evidence="7">
    <location>
        <position position="86"/>
    </location>
    <ligand>
        <name>substrate</name>
    </ligand>
</feature>
<sequence length="146" mass="16003">MKIAVLQGPNLNRLGTRKPEVYGTVTLPDIVADLDVLAGEIEVELVHFQSNHEGAMIDWLQSLEGEIDGVVCNPAGLTNYGLSLRDALNECGVPVAIIHLSNVHAREEWRRHDVFAEIATVYFAGAGWFGYRHALQALLSKIGATR</sequence>
<proteinExistence type="inferred from homology"/>
<dbReference type="EMBL" id="CP020715">
    <property type="protein sequence ID" value="ARJ06339.1"/>
    <property type="molecule type" value="Genomic_DNA"/>
</dbReference>
<dbReference type="GO" id="GO:0009073">
    <property type="term" value="P:aromatic amino acid family biosynthetic process"/>
    <property type="evidence" value="ECO:0007669"/>
    <property type="project" value="UniProtKB-KW"/>
</dbReference>
<dbReference type="InterPro" id="IPR036441">
    <property type="entry name" value="DHquinase_II_sf"/>
</dbReference>
<dbReference type="UniPathway" id="UPA00053">
    <property type="reaction ID" value="UER00086"/>
</dbReference>
<evidence type="ECO:0000256" key="4">
    <source>
        <dbReference type="ARBA" id="ARBA00011193"/>
    </source>
</evidence>
<keyword evidence="7" id="KW-0057">Aromatic amino acid biosynthesis</keyword>
<evidence type="ECO:0000256" key="6">
    <source>
        <dbReference type="ARBA" id="ARBA00023239"/>
    </source>
</evidence>
<evidence type="ECO:0000256" key="8">
    <source>
        <dbReference type="PIRSR" id="PIRSR001399-1"/>
    </source>
</evidence>
<evidence type="ECO:0000256" key="1">
    <source>
        <dbReference type="ARBA" id="ARBA00001864"/>
    </source>
</evidence>
<comment type="subunit">
    <text evidence="4 7">Homododecamer.</text>
</comment>
<dbReference type="HAMAP" id="MF_00169">
    <property type="entry name" value="AroQ"/>
    <property type="match status" value="1"/>
</dbReference>
<comment type="similarity">
    <text evidence="3 7">Belongs to the type-II 3-dehydroquinase family.</text>
</comment>
<dbReference type="GO" id="GO:0009423">
    <property type="term" value="P:chorismate biosynthetic process"/>
    <property type="evidence" value="ECO:0007669"/>
    <property type="project" value="UniProtKB-UniRule"/>
</dbReference>
<keyword evidence="11" id="KW-1185">Reference proteome</keyword>
<feature type="active site" description="Proton donor" evidence="7 8">
    <location>
        <position position="99"/>
    </location>
</feature>
<dbReference type="PANTHER" id="PTHR21272">
    <property type="entry name" value="CATABOLIC 3-DEHYDROQUINASE"/>
    <property type="match status" value="1"/>
</dbReference>
<dbReference type="RefSeq" id="WP_085020477.1">
    <property type="nucleotide sequence ID" value="NZ_BMHD01000001.1"/>
</dbReference>
<organism evidence="10 11">
    <name type="scientific">Cnuibacter physcomitrellae</name>
    <dbReference type="NCBI Taxonomy" id="1619308"/>
    <lineage>
        <taxon>Bacteria</taxon>
        <taxon>Bacillati</taxon>
        <taxon>Actinomycetota</taxon>
        <taxon>Actinomycetes</taxon>
        <taxon>Micrococcales</taxon>
        <taxon>Microbacteriaceae</taxon>
        <taxon>Cnuibacter</taxon>
    </lineage>
</organism>
<dbReference type="NCBIfam" id="NF003807">
    <property type="entry name" value="PRK05395.1-4"/>
    <property type="match status" value="1"/>
</dbReference>
<evidence type="ECO:0000256" key="3">
    <source>
        <dbReference type="ARBA" id="ARBA00011037"/>
    </source>
</evidence>
<dbReference type="NCBIfam" id="NF003805">
    <property type="entry name" value="PRK05395.1-2"/>
    <property type="match status" value="1"/>
</dbReference>
<dbReference type="Gene3D" id="3.40.50.9100">
    <property type="entry name" value="Dehydroquinase, class II"/>
    <property type="match status" value="1"/>
</dbReference>
<feature type="binding site" evidence="7">
    <location>
        <position position="73"/>
    </location>
    <ligand>
        <name>substrate</name>
    </ligand>
</feature>
<reference evidence="10 11" key="1">
    <citation type="submission" date="2017-04" db="EMBL/GenBank/DDBJ databases">
        <authorList>
            <person name="Afonso C.L."/>
            <person name="Miller P.J."/>
            <person name="Scott M.A."/>
            <person name="Spackman E."/>
            <person name="Goraichik I."/>
            <person name="Dimitrov K.M."/>
            <person name="Suarez D.L."/>
            <person name="Swayne D.E."/>
        </authorList>
    </citation>
    <scope>NUCLEOTIDE SEQUENCE [LARGE SCALE GENOMIC DNA]</scope>
    <source>
        <strain evidence="11">XA(T)</strain>
    </source>
</reference>
<dbReference type="SUPFAM" id="SSF52304">
    <property type="entry name" value="Type II 3-dehydroquinate dehydratase"/>
    <property type="match status" value="1"/>
</dbReference>
<keyword evidence="7" id="KW-0028">Amino-acid biosynthesis</keyword>
<comment type="caution">
    <text evidence="7">Lacks conserved residue(s) required for the propagation of feature annotation.</text>
</comment>
<dbReference type="Proteomes" id="UP000192775">
    <property type="component" value="Chromosome"/>
</dbReference>